<proteinExistence type="predicted"/>
<name>A0A0D2P0W2_HYPSF</name>
<gene>
    <name evidence="2" type="ORF">HYPSUDRAFT_202163</name>
</gene>
<accession>A0A0D2P0W2</accession>
<feature type="compositionally biased region" description="Polar residues" evidence="1">
    <location>
        <begin position="66"/>
        <end position="75"/>
    </location>
</feature>
<dbReference type="Proteomes" id="UP000054270">
    <property type="component" value="Unassembled WGS sequence"/>
</dbReference>
<dbReference type="EMBL" id="KN817550">
    <property type="protein sequence ID" value="KJA22351.1"/>
    <property type="molecule type" value="Genomic_DNA"/>
</dbReference>
<protein>
    <submittedName>
        <fullName evidence="2">Uncharacterized protein</fullName>
    </submittedName>
</protein>
<evidence type="ECO:0000313" key="3">
    <source>
        <dbReference type="Proteomes" id="UP000054270"/>
    </source>
</evidence>
<organism evidence="2 3">
    <name type="scientific">Hypholoma sublateritium (strain FD-334 SS-4)</name>
    <dbReference type="NCBI Taxonomy" id="945553"/>
    <lineage>
        <taxon>Eukaryota</taxon>
        <taxon>Fungi</taxon>
        <taxon>Dikarya</taxon>
        <taxon>Basidiomycota</taxon>
        <taxon>Agaricomycotina</taxon>
        <taxon>Agaricomycetes</taxon>
        <taxon>Agaricomycetidae</taxon>
        <taxon>Agaricales</taxon>
        <taxon>Agaricineae</taxon>
        <taxon>Strophariaceae</taxon>
        <taxon>Hypholoma</taxon>
    </lineage>
</organism>
<keyword evidence="3" id="KW-1185">Reference proteome</keyword>
<evidence type="ECO:0000313" key="2">
    <source>
        <dbReference type="EMBL" id="KJA22351.1"/>
    </source>
</evidence>
<sequence length="153" mass="17184">MYNFADAVLRRPPGLKRSDDFLRATEPRLYVPALEPRSRPHPLHILLKSVLLHIHALRANRPSHATPPQRSTPSAVPSGETKHLVYRRGPDSRAPMRISPWYWPNPTIRMHASSLRKPDFRTTCLAITPHPLPLGRIILTSIHAPNSIGAPSS</sequence>
<evidence type="ECO:0000256" key="1">
    <source>
        <dbReference type="SAM" id="MobiDB-lite"/>
    </source>
</evidence>
<feature type="region of interest" description="Disordered" evidence="1">
    <location>
        <begin position="60"/>
        <end position="81"/>
    </location>
</feature>
<dbReference type="AlphaFoldDB" id="A0A0D2P0W2"/>
<reference evidence="3" key="1">
    <citation type="submission" date="2014-04" db="EMBL/GenBank/DDBJ databases">
        <title>Evolutionary Origins and Diversification of the Mycorrhizal Mutualists.</title>
        <authorList>
            <consortium name="DOE Joint Genome Institute"/>
            <consortium name="Mycorrhizal Genomics Consortium"/>
            <person name="Kohler A."/>
            <person name="Kuo A."/>
            <person name="Nagy L.G."/>
            <person name="Floudas D."/>
            <person name="Copeland A."/>
            <person name="Barry K.W."/>
            <person name="Cichocki N."/>
            <person name="Veneault-Fourrey C."/>
            <person name="LaButti K."/>
            <person name="Lindquist E.A."/>
            <person name="Lipzen A."/>
            <person name="Lundell T."/>
            <person name="Morin E."/>
            <person name="Murat C."/>
            <person name="Riley R."/>
            <person name="Ohm R."/>
            <person name="Sun H."/>
            <person name="Tunlid A."/>
            <person name="Henrissat B."/>
            <person name="Grigoriev I.V."/>
            <person name="Hibbett D.S."/>
            <person name="Martin F."/>
        </authorList>
    </citation>
    <scope>NUCLEOTIDE SEQUENCE [LARGE SCALE GENOMIC DNA]</scope>
    <source>
        <strain evidence="3">FD-334 SS-4</strain>
    </source>
</reference>